<organism evidence="2 3">
    <name type="scientific">Paenibacillus ferrarius</name>
    <dbReference type="NCBI Taxonomy" id="1469647"/>
    <lineage>
        <taxon>Bacteria</taxon>
        <taxon>Bacillati</taxon>
        <taxon>Bacillota</taxon>
        <taxon>Bacilli</taxon>
        <taxon>Bacillales</taxon>
        <taxon>Paenibacillaceae</taxon>
        <taxon>Paenibacillus</taxon>
    </lineage>
</organism>
<feature type="region of interest" description="Disordered" evidence="1">
    <location>
        <begin position="1"/>
        <end position="34"/>
    </location>
</feature>
<sequence>MYRERNPDAPAFVEENEEDFSLHDPIGTDKDGNEKGAKRLVPLSSFVCVLHCCIFKQKVNLEACLIF</sequence>
<comment type="caution">
    <text evidence="2">The sequence shown here is derived from an EMBL/GenBank/DDBJ whole genome shotgun (WGS) entry which is preliminary data.</text>
</comment>
<accession>A0A1V4H6S8</accession>
<dbReference type="EMBL" id="MBTG01000073">
    <property type="protein sequence ID" value="OPH46595.1"/>
    <property type="molecule type" value="Genomic_DNA"/>
</dbReference>
<reference evidence="3" key="1">
    <citation type="submission" date="2016-07" db="EMBL/GenBank/DDBJ databases">
        <authorList>
            <person name="Florea S."/>
            <person name="Webb J.S."/>
            <person name="Jaromczyk J."/>
            <person name="Schardl C.L."/>
        </authorList>
    </citation>
    <scope>NUCLEOTIDE SEQUENCE [LARGE SCALE GENOMIC DNA]</scope>
    <source>
        <strain evidence="3">CY1</strain>
    </source>
</reference>
<name>A0A1V4H6S8_9BACL</name>
<gene>
    <name evidence="2" type="ORF">BC351_13970</name>
</gene>
<evidence type="ECO:0000313" key="2">
    <source>
        <dbReference type="EMBL" id="OPH46595.1"/>
    </source>
</evidence>
<dbReference type="AlphaFoldDB" id="A0A1V4H6S8"/>
<keyword evidence="3" id="KW-1185">Reference proteome</keyword>
<feature type="compositionally biased region" description="Basic and acidic residues" evidence="1">
    <location>
        <begin position="20"/>
        <end position="34"/>
    </location>
</feature>
<proteinExistence type="predicted"/>
<dbReference type="Proteomes" id="UP000190626">
    <property type="component" value="Unassembled WGS sequence"/>
</dbReference>
<evidence type="ECO:0000313" key="3">
    <source>
        <dbReference type="Proteomes" id="UP000190626"/>
    </source>
</evidence>
<dbReference type="STRING" id="1469647.BC351_13970"/>
<protein>
    <submittedName>
        <fullName evidence="2">Uncharacterized protein</fullName>
    </submittedName>
</protein>
<evidence type="ECO:0000256" key="1">
    <source>
        <dbReference type="SAM" id="MobiDB-lite"/>
    </source>
</evidence>